<dbReference type="InterPro" id="IPR004723">
    <property type="entry name" value="AONS_Archaea/Proteobacteria"/>
</dbReference>
<evidence type="ECO:0000256" key="9">
    <source>
        <dbReference type="ARBA" id="ARBA00047715"/>
    </source>
</evidence>
<dbReference type="Proteomes" id="UP000243333">
    <property type="component" value="Unassembled WGS sequence"/>
</dbReference>
<dbReference type="GO" id="GO:0008710">
    <property type="term" value="F:8-amino-7-oxononanoate synthase activity"/>
    <property type="evidence" value="ECO:0007669"/>
    <property type="project" value="UniProtKB-UniRule"/>
</dbReference>
<evidence type="ECO:0000256" key="3">
    <source>
        <dbReference type="ARBA" id="ARBA00004746"/>
    </source>
</evidence>
<comment type="similarity">
    <text evidence="4 11">Belongs to the class-II pyridoxal-phosphate-dependent aminotransferase family. BioF subfamily.</text>
</comment>
<dbReference type="PANTHER" id="PTHR13693:SF100">
    <property type="entry name" value="8-AMINO-7-OXONONANOATE SYNTHASE"/>
    <property type="match status" value="1"/>
</dbReference>
<proteinExistence type="inferred from homology"/>
<reference evidence="14" key="1">
    <citation type="submission" date="2016-10" db="EMBL/GenBank/DDBJ databases">
        <authorList>
            <person name="Varghese N."/>
            <person name="Submissions S."/>
        </authorList>
    </citation>
    <scope>NUCLEOTIDE SEQUENCE [LARGE SCALE GENOMIC DNA]</scope>
    <source>
        <strain evidence="14">DSM 23256</strain>
    </source>
</reference>
<dbReference type="InterPro" id="IPR015424">
    <property type="entry name" value="PyrdxlP-dep_Trfase"/>
</dbReference>
<dbReference type="InterPro" id="IPR001917">
    <property type="entry name" value="Aminotrans_II_pyridoxalP_BS"/>
</dbReference>
<evidence type="ECO:0000256" key="11">
    <source>
        <dbReference type="RuleBase" id="RU003693"/>
    </source>
</evidence>
<dbReference type="InterPro" id="IPR004839">
    <property type="entry name" value="Aminotransferase_I/II_large"/>
</dbReference>
<dbReference type="Gene3D" id="3.90.1150.10">
    <property type="entry name" value="Aspartate Aminotransferase, domain 1"/>
    <property type="match status" value="1"/>
</dbReference>
<dbReference type="GO" id="GO:0030170">
    <property type="term" value="F:pyridoxal phosphate binding"/>
    <property type="evidence" value="ECO:0007669"/>
    <property type="project" value="InterPro"/>
</dbReference>
<sequence length="390" mass="40918">MQFLTEALAAIKRHGLYRQIPDYDPVDATHVMEGGRRYLMLASNNYLGLTHDPAVREAAAAAALRYGAGSGGARLTTGSHPLFAELERELAAFKGTEAALVFNTGYMANVGVISALAGPGDVIFSDELNHASIIDGCRLARAKVVIYRHADAGHLAECLATTPCTGRRLIVTDGVFSMDGDIAPLDQIVPLAERYDALVMVDDAHATGVIGPGGRGTAAHFGLKGRVHIEMGTLSKALAAEGGYVAGRRELIDYLVNKARSFIFSTALAPATVAAATAALRQLAVRSDLVERLLANARFLRDRLNEAGIDVAASPTAIIPIIVGEADAAVTMARSLKQAGLIVSAIRPPTVPPGASRLRLTVSAAHSREELAAAAAHIIAAGRRLGIVKE</sequence>
<keyword evidence="7" id="KW-0093">Biotin biosynthesis</keyword>
<gene>
    <name evidence="13" type="ORF">SAMN05660235_02239</name>
</gene>
<dbReference type="Pfam" id="PF00155">
    <property type="entry name" value="Aminotran_1_2"/>
    <property type="match status" value="1"/>
</dbReference>
<evidence type="ECO:0000256" key="2">
    <source>
        <dbReference type="ARBA" id="ARBA00002513"/>
    </source>
</evidence>
<dbReference type="EMBL" id="FNBU01000018">
    <property type="protein sequence ID" value="SDF63108.1"/>
    <property type="molecule type" value="Genomic_DNA"/>
</dbReference>
<dbReference type="GO" id="GO:0009102">
    <property type="term" value="P:biotin biosynthetic process"/>
    <property type="evidence" value="ECO:0007669"/>
    <property type="project" value="UniProtKB-UniRule"/>
</dbReference>
<name>A0A1G7MMP0_9FIRM</name>
<feature type="domain" description="Aminotransferase class I/classII large" evidence="12">
    <location>
        <begin position="39"/>
        <end position="378"/>
    </location>
</feature>
<evidence type="ECO:0000256" key="5">
    <source>
        <dbReference type="ARBA" id="ARBA00011738"/>
    </source>
</evidence>
<dbReference type="FunFam" id="3.40.640.10:FF:000006">
    <property type="entry name" value="5-aminolevulinate synthase, mitochondrial"/>
    <property type="match status" value="1"/>
</dbReference>
<dbReference type="PANTHER" id="PTHR13693">
    <property type="entry name" value="CLASS II AMINOTRANSFERASE/8-AMINO-7-OXONONANOATE SYNTHASE"/>
    <property type="match status" value="1"/>
</dbReference>
<dbReference type="CDD" id="cd06454">
    <property type="entry name" value="KBL_like"/>
    <property type="match status" value="1"/>
</dbReference>
<evidence type="ECO:0000259" key="12">
    <source>
        <dbReference type="Pfam" id="PF00155"/>
    </source>
</evidence>
<keyword evidence="6 11" id="KW-0808">Transferase</keyword>
<accession>A0A1G7MMP0</accession>
<comment type="subunit">
    <text evidence="5 11">Homodimer.</text>
</comment>
<evidence type="ECO:0000256" key="6">
    <source>
        <dbReference type="ARBA" id="ARBA00022679"/>
    </source>
</evidence>
<evidence type="ECO:0000256" key="7">
    <source>
        <dbReference type="ARBA" id="ARBA00022756"/>
    </source>
</evidence>
<comment type="function">
    <text evidence="2 11">Catalyzes the decarboxylative condensation of pimeloyl-[acyl-carrier protein] and L-alanine to produce 8-amino-7-oxononanoate (AON), [acyl-carrier protein], and carbon dioxide.</text>
</comment>
<dbReference type="InterPro" id="IPR050087">
    <property type="entry name" value="AON_synthase_class-II"/>
</dbReference>
<dbReference type="STRING" id="1123285.SAMN05660235_02239"/>
<dbReference type="UniPathway" id="UPA00078"/>
<dbReference type="RefSeq" id="WP_093690899.1">
    <property type="nucleotide sequence ID" value="NZ_FNBU01000018.1"/>
</dbReference>
<comment type="cofactor">
    <cofactor evidence="1 10 11">
        <name>pyridoxal 5'-phosphate</name>
        <dbReference type="ChEBI" id="CHEBI:597326"/>
    </cofactor>
</comment>
<dbReference type="EC" id="2.3.1.47" evidence="11"/>
<dbReference type="SUPFAM" id="SSF53383">
    <property type="entry name" value="PLP-dependent transferases"/>
    <property type="match status" value="1"/>
</dbReference>
<dbReference type="Gene3D" id="3.40.640.10">
    <property type="entry name" value="Type I PLP-dependent aspartate aminotransferase-like (Major domain)"/>
    <property type="match status" value="1"/>
</dbReference>
<feature type="modified residue" description="N6-(pyridoxal phosphate)lysine" evidence="10">
    <location>
        <position position="236"/>
    </location>
</feature>
<evidence type="ECO:0000256" key="10">
    <source>
        <dbReference type="PIRSR" id="PIRSR604723-51"/>
    </source>
</evidence>
<dbReference type="NCBIfam" id="TIGR00858">
    <property type="entry name" value="bioF"/>
    <property type="match status" value="1"/>
</dbReference>
<evidence type="ECO:0000256" key="4">
    <source>
        <dbReference type="ARBA" id="ARBA00010008"/>
    </source>
</evidence>
<evidence type="ECO:0000313" key="14">
    <source>
        <dbReference type="Proteomes" id="UP000243333"/>
    </source>
</evidence>
<evidence type="ECO:0000256" key="1">
    <source>
        <dbReference type="ARBA" id="ARBA00001933"/>
    </source>
</evidence>
<organism evidence="13 14">
    <name type="scientific">Sporolituus thermophilus DSM 23256</name>
    <dbReference type="NCBI Taxonomy" id="1123285"/>
    <lineage>
        <taxon>Bacteria</taxon>
        <taxon>Bacillati</taxon>
        <taxon>Bacillota</taxon>
        <taxon>Negativicutes</taxon>
        <taxon>Selenomonadales</taxon>
        <taxon>Sporomusaceae</taxon>
        <taxon>Sporolituus</taxon>
    </lineage>
</organism>
<dbReference type="AlphaFoldDB" id="A0A1G7MMP0"/>
<dbReference type="PROSITE" id="PS00599">
    <property type="entry name" value="AA_TRANSFER_CLASS_2"/>
    <property type="match status" value="1"/>
</dbReference>
<comment type="pathway">
    <text evidence="3 11">Cofactor biosynthesis; biotin biosynthesis.</text>
</comment>
<dbReference type="OrthoDB" id="9807157at2"/>
<keyword evidence="8 10" id="KW-0663">Pyridoxal phosphate</keyword>
<comment type="catalytic activity">
    <reaction evidence="9 11">
        <text>6-carboxyhexanoyl-[ACP] + L-alanine + H(+) = (8S)-8-amino-7-oxononanoate + holo-[ACP] + CO2</text>
        <dbReference type="Rhea" id="RHEA:42288"/>
        <dbReference type="Rhea" id="RHEA-COMP:9685"/>
        <dbReference type="Rhea" id="RHEA-COMP:9955"/>
        <dbReference type="ChEBI" id="CHEBI:15378"/>
        <dbReference type="ChEBI" id="CHEBI:16526"/>
        <dbReference type="ChEBI" id="CHEBI:57972"/>
        <dbReference type="ChEBI" id="CHEBI:64479"/>
        <dbReference type="ChEBI" id="CHEBI:78846"/>
        <dbReference type="ChEBI" id="CHEBI:149468"/>
        <dbReference type="EC" id="2.3.1.47"/>
    </reaction>
</comment>
<protein>
    <recommendedName>
        <fullName evidence="11">8-amino-7-ketopelargonate synthase</fullName>
        <ecNumber evidence="11">2.3.1.47</ecNumber>
    </recommendedName>
</protein>
<keyword evidence="14" id="KW-1185">Reference proteome</keyword>
<evidence type="ECO:0000256" key="8">
    <source>
        <dbReference type="ARBA" id="ARBA00022898"/>
    </source>
</evidence>
<dbReference type="InterPro" id="IPR015421">
    <property type="entry name" value="PyrdxlP-dep_Trfase_major"/>
</dbReference>
<evidence type="ECO:0000313" key="13">
    <source>
        <dbReference type="EMBL" id="SDF63108.1"/>
    </source>
</evidence>
<dbReference type="InterPro" id="IPR015422">
    <property type="entry name" value="PyrdxlP-dep_Trfase_small"/>
</dbReference>